<dbReference type="InterPro" id="IPR035992">
    <property type="entry name" value="Ricin_B-like_lectins"/>
</dbReference>
<protein>
    <submittedName>
        <fullName evidence="7">Ricin B lectin</fullName>
    </submittedName>
</protein>
<dbReference type="PATRIC" id="fig|1227459.3.peg.3647"/>
<proteinExistence type="inferred from homology"/>
<keyword evidence="8" id="KW-1185">Reference proteome</keyword>
<dbReference type="Gene3D" id="2.60.120.560">
    <property type="entry name" value="Exo-inulinase, domain 1"/>
    <property type="match status" value="2"/>
</dbReference>
<feature type="domain" description="Glycosyl hydrolase family 32 C-terminal" evidence="5">
    <location>
        <begin position="409"/>
        <end position="550"/>
    </location>
</feature>
<dbReference type="GO" id="GO:0005987">
    <property type="term" value="P:sucrose catabolic process"/>
    <property type="evidence" value="ECO:0007669"/>
    <property type="project" value="TreeGrafter"/>
</dbReference>
<dbReference type="SUPFAM" id="SSF75005">
    <property type="entry name" value="Arabinanase/levansucrase/invertase"/>
    <property type="match status" value="2"/>
</dbReference>
<dbReference type="Pfam" id="PF08244">
    <property type="entry name" value="Glyco_hydro_32C"/>
    <property type="match status" value="2"/>
</dbReference>
<feature type="domain" description="Glycosyl hydrolase family 32 N-terminal" evidence="4">
    <location>
        <begin position="569"/>
        <end position="855"/>
    </location>
</feature>
<dbReference type="Gene3D" id="2.80.10.50">
    <property type="match status" value="1"/>
</dbReference>
<keyword evidence="3" id="KW-0326">Glycosidase</keyword>
<dbReference type="InterPro" id="IPR023296">
    <property type="entry name" value="Glyco_hydro_beta-prop_sf"/>
</dbReference>
<name>M0GVS1_HALGM</name>
<dbReference type="InterPro" id="IPR001362">
    <property type="entry name" value="Glyco_hydro_32"/>
</dbReference>
<dbReference type="CDD" id="cd00161">
    <property type="entry name" value="beta-trefoil_Ricin-like"/>
    <property type="match status" value="1"/>
</dbReference>
<evidence type="ECO:0000256" key="1">
    <source>
        <dbReference type="ARBA" id="ARBA00009902"/>
    </source>
</evidence>
<dbReference type="GO" id="GO:0004575">
    <property type="term" value="F:sucrose alpha-glucosidase activity"/>
    <property type="evidence" value="ECO:0007669"/>
    <property type="project" value="TreeGrafter"/>
</dbReference>
<dbReference type="InterPro" id="IPR000772">
    <property type="entry name" value="Ricin_B_lectin"/>
</dbReference>
<evidence type="ECO:0000259" key="4">
    <source>
        <dbReference type="Pfam" id="PF00251"/>
    </source>
</evidence>
<dbReference type="SUPFAM" id="SSF49899">
    <property type="entry name" value="Concanavalin A-like lectins/glucanases"/>
    <property type="match status" value="2"/>
</dbReference>
<evidence type="ECO:0000259" key="6">
    <source>
        <dbReference type="Pfam" id="PF14200"/>
    </source>
</evidence>
<comment type="caution">
    <text evidence="7">The sequence shown here is derived from an EMBL/GenBank/DDBJ whole genome shotgun (WGS) entry which is preliminary data.</text>
</comment>
<evidence type="ECO:0000259" key="5">
    <source>
        <dbReference type="Pfam" id="PF08244"/>
    </source>
</evidence>
<dbReference type="SUPFAM" id="SSF50370">
    <property type="entry name" value="Ricin B-like lectins"/>
    <property type="match status" value="1"/>
</dbReference>
<feature type="domain" description="Glycosyl hydrolase family 32 N-terminal" evidence="4">
    <location>
        <begin position="73"/>
        <end position="384"/>
    </location>
</feature>
<dbReference type="PANTHER" id="PTHR42800:SF1">
    <property type="entry name" value="EXOINULINASE INUD (AFU_ORTHOLOGUE AFUA_5G00480)"/>
    <property type="match status" value="1"/>
</dbReference>
<dbReference type="Gene3D" id="2.115.10.20">
    <property type="entry name" value="Glycosyl hydrolase domain, family 43"/>
    <property type="match status" value="2"/>
</dbReference>
<dbReference type="CDD" id="cd18622">
    <property type="entry name" value="GH32_Inu-like"/>
    <property type="match status" value="1"/>
</dbReference>
<accession>M0GVS1</accession>
<gene>
    <name evidence="7" type="ORF">C454_18524</name>
</gene>
<feature type="domain" description="Glycosyl hydrolase family 32 C-terminal" evidence="5">
    <location>
        <begin position="889"/>
        <end position="1022"/>
    </location>
</feature>
<dbReference type="GO" id="GO:0030246">
    <property type="term" value="F:carbohydrate binding"/>
    <property type="evidence" value="ECO:0007669"/>
    <property type="project" value="UniProtKB-KW"/>
</dbReference>
<dbReference type="Pfam" id="PF00251">
    <property type="entry name" value="Glyco_hydro_32N"/>
    <property type="match status" value="2"/>
</dbReference>
<dbReference type="EMBL" id="AOLJ01000027">
    <property type="protein sequence ID" value="ELZ76320.1"/>
    <property type="molecule type" value="Genomic_DNA"/>
</dbReference>
<evidence type="ECO:0000313" key="7">
    <source>
        <dbReference type="EMBL" id="ELZ76320.1"/>
    </source>
</evidence>
<dbReference type="Pfam" id="PF14200">
    <property type="entry name" value="RicinB_lectin_2"/>
    <property type="match status" value="1"/>
</dbReference>
<dbReference type="PANTHER" id="PTHR42800">
    <property type="entry name" value="EXOINULINASE INUD (AFU_ORTHOLOGUE AFUA_5G00480)"/>
    <property type="match status" value="1"/>
</dbReference>
<keyword evidence="2" id="KW-0378">Hydrolase</keyword>
<feature type="domain" description="Ricin B lectin" evidence="6">
    <location>
        <begin position="1027"/>
        <end position="1107"/>
    </location>
</feature>
<dbReference type="CDD" id="cd08996">
    <property type="entry name" value="GH32_FFase"/>
    <property type="match status" value="1"/>
</dbReference>
<evidence type="ECO:0000313" key="8">
    <source>
        <dbReference type="Proteomes" id="UP000011571"/>
    </source>
</evidence>
<dbReference type="Proteomes" id="UP000011571">
    <property type="component" value="Unassembled WGS sequence"/>
</dbReference>
<dbReference type="InterPro" id="IPR013148">
    <property type="entry name" value="Glyco_hydro_32_N"/>
</dbReference>
<dbReference type="GO" id="GO:0005737">
    <property type="term" value="C:cytoplasm"/>
    <property type="evidence" value="ECO:0007669"/>
    <property type="project" value="TreeGrafter"/>
</dbReference>
<evidence type="ECO:0000256" key="3">
    <source>
        <dbReference type="ARBA" id="ARBA00023295"/>
    </source>
</evidence>
<reference evidence="7 8" key="1">
    <citation type="journal article" date="2014" name="PLoS Genet.">
        <title>Phylogenetically driven sequencing of extremely halophilic archaea reveals strategies for static and dynamic osmo-response.</title>
        <authorList>
            <person name="Becker E.A."/>
            <person name="Seitzer P.M."/>
            <person name="Tritt A."/>
            <person name="Larsen D."/>
            <person name="Krusor M."/>
            <person name="Yao A.I."/>
            <person name="Wu D."/>
            <person name="Madern D."/>
            <person name="Eisen J.A."/>
            <person name="Darling A.E."/>
            <person name="Facciotti M.T."/>
        </authorList>
    </citation>
    <scope>NUCLEOTIDE SEQUENCE [LARGE SCALE GENOMIC DNA]</scope>
    <source>
        <strain evidence="8">ATCC 33959 / DSM 4427 / JCM 8863 / NBRC 102184 / NCIMB 2188 / Ma 2.38</strain>
    </source>
</reference>
<sequence length="1122" mass="126129">MDYIGEDGDGKIWKQNMFNGSVSEIETYATALSSADVSKKYDSEEDGMPATGYQELTVNPAQYDDDSFRPEYHALAPTHWMNEPHAPLYFEGKYHLFYQHNPKGSYWRQIHWGHWVSDDMVHWNPVEEALRPEEGIDPAGCWSGDATIDADGYPRLFYTAGVTKGTDDQAVATAASTYPTDSDSTLTNWNKEGVVMQQPDDPGLRKNQFRDPHVWQENGKWYCLVGSGLKNDNGGTVLAFRSTDCINWSYEGRALQLDEPSDYPYLGDAWELPVLLPVGTDGSGVEKHVLCINPQGGDTEVFYWIGEWDAGTCSFTRDHSEPRLIDEGNSHFTGPSGFVDPHTGRSILFTIAQDYRREQLWHDSGWAHNTGMPMELSLRDDGQLGIAPIREMKSARSEKRLEMKDAQPGLVNDALKNLTAETVELKLEIESNGASEYGFYSHHSPDGEEKTLCYYDEETGEIKTDRTETSLDDTLMAAERDRSTLTTAGPVDIGNEPLRLHVYIDKSLIECYVNELKSVTTRAYPSRGDSTELRLYHDGEITVRSIEIWEMEDIQNGTPSDEQYRPGYHFSRESGWMNDPNGLVYQDGIYHLFYQAGETHRRWDHATSRDLVNWTEQGTKIPDTNSVQAYSGGAVVDKTDTAGFGSSSIVCMYTGHHDDTGVEDQRLAYSTDNGETFTKFSGNPVLDEETTDWRDPNPFWYEPTSNWRMVVARVEASGSTRPAGIEIYESDDLKQWTYLNTYESGGARWECPDLYRLPVENTGETRWVMTISVDADHVEHHIGHFNGSEFTVEDTVYADSGRDFYAAQTWANEPAMDSRLGLAWMSHWDYAPNTPEDGWKGVQSFPRRLTLRGTDNGIVPIQRPDEAIESERDSTLAELDTEPLSSTVDPLAGTDVRGETLELLTTIDPKDADSVTLKLRKGMAQETRVTYDVEMEELIVDRNDAGPFFGDTSKDRASHPLSTQSDGTVELRILVDRSSVTTFANGGEQTMTNRIYPDEQSVHASMTASGGTATIENLTAWDYSSRLVDGGVYRIENRLSGNVLEVKDGETGNGAAVQQRSWEDSDKQRWVVREVTSGVYRIENLDSGDVLDIEDASTNDGSNAMQWEWWGSSRSYERCLPH</sequence>
<dbReference type="AlphaFoldDB" id="M0GVS1"/>
<dbReference type="InterPro" id="IPR013320">
    <property type="entry name" value="ConA-like_dom_sf"/>
</dbReference>
<organism evidence="7 8">
    <name type="scientific">Haloferax gibbonsii (strain ATCC 33959 / DSM 4427 / JCM 8863 / NBRC 102184 / NCIMB 2188 / Ma 2.38)</name>
    <dbReference type="NCBI Taxonomy" id="1227459"/>
    <lineage>
        <taxon>Archaea</taxon>
        <taxon>Methanobacteriati</taxon>
        <taxon>Methanobacteriota</taxon>
        <taxon>Stenosarchaea group</taxon>
        <taxon>Halobacteria</taxon>
        <taxon>Halobacteriales</taxon>
        <taxon>Haloferacaceae</taxon>
        <taxon>Haloferax</taxon>
    </lineage>
</organism>
<comment type="similarity">
    <text evidence="1">Belongs to the glycosyl hydrolase 32 family.</text>
</comment>
<dbReference type="InterPro" id="IPR013189">
    <property type="entry name" value="Glyco_hydro_32_C"/>
</dbReference>
<evidence type="ECO:0000256" key="2">
    <source>
        <dbReference type="ARBA" id="ARBA00022801"/>
    </source>
</evidence>
<dbReference type="SMART" id="SM00640">
    <property type="entry name" value="Glyco_32"/>
    <property type="match status" value="2"/>
</dbReference>